<protein>
    <submittedName>
        <fullName evidence="1">Uncharacterized protein</fullName>
    </submittedName>
</protein>
<organism evidence="1 2">
    <name type="scientific">Trichonephila clavata</name>
    <name type="common">Joro spider</name>
    <name type="synonym">Nephila clavata</name>
    <dbReference type="NCBI Taxonomy" id="2740835"/>
    <lineage>
        <taxon>Eukaryota</taxon>
        <taxon>Metazoa</taxon>
        <taxon>Ecdysozoa</taxon>
        <taxon>Arthropoda</taxon>
        <taxon>Chelicerata</taxon>
        <taxon>Arachnida</taxon>
        <taxon>Araneae</taxon>
        <taxon>Araneomorphae</taxon>
        <taxon>Entelegynae</taxon>
        <taxon>Araneoidea</taxon>
        <taxon>Nephilidae</taxon>
        <taxon>Trichonephila</taxon>
    </lineage>
</organism>
<dbReference type="AlphaFoldDB" id="A0A8X6FMI4"/>
<sequence>MIKQTAGKEERRAVFQACTNPLETWSSIHEAVEVKVAYECVSGASVFHNLHVLGSAPVQHVWYQMKWDRPQSLIFTSTE</sequence>
<accession>A0A8X6FMI4</accession>
<keyword evidence="2" id="KW-1185">Reference proteome</keyword>
<dbReference type="EMBL" id="BMAO01032725">
    <property type="protein sequence ID" value="GFQ84128.1"/>
    <property type="molecule type" value="Genomic_DNA"/>
</dbReference>
<evidence type="ECO:0000313" key="1">
    <source>
        <dbReference type="EMBL" id="GFQ84128.1"/>
    </source>
</evidence>
<comment type="caution">
    <text evidence="1">The sequence shown here is derived from an EMBL/GenBank/DDBJ whole genome shotgun (WGS) entry which is preliminary data.</text>
</comment>
<dbReference type="Proteomes" id="UP000887116">
    <property type="component" value="Unassembled WGS sequence"/>
</dbReference>
<proteinExistence type="predicted"/>
<name>A0A8X6FMI4_TRICU</name>
<evidence type="ECO:0000313" key="2">
    <source>
        <dbReference type="Proteomes" id="UP000887116"/>
    </source>
</evidence>
<gene>
    <name evidence="1" type="ORF">TNCT_42101</name>
</gene>
<reference evidence="1" key="1">
    <citation type="submission" date="2020-07" db="EMBL/GenBank/DDBJ databases">
        <title>Multicomponent nature underlies the extraordinary mechanical properties of spider dragline silk.</title>
        <authorList>
            <person name="Kono N."/>
            <person name="Nakamura H."/>
            <person name="Mori M."/>
            <person name="Yoshida Y."/>
            <person name="Ohtoshi R."/>
            <person name="Malay A.D."/>
            <person name="Moran D.A.P."/>
            <person name="Tomita M."/>
            <person name="Numata K."/>
            <person name="Arakawa K."/>
        </authorList>
    </citation>
    <scope>NUCLEOTIDE SEQUENCE</scope>
</reference>